<dbReference type="AlphaFoldDB" id="A0A9Q3BZ80"/>
<accession>A0A9Q3BZ80</accession>
<comment type="caution">
    <text evidence="1">The sequence shown here is derived from an EMBL/GenBank/DDBJ whole genome shotgun (WGS) entry which is preliminary data.</text>
</comment>
<dbReference type="Proteomes" id="UP000765509">
    <property type="component" value="Unassembled WGS sequence"/>
</dbReference>
<evidence type="ECO:0000313" key="2">
    <source>
        <dbReference type="Proteomes" id="UP000765509"/>
    </source>
</evidence>
<keyword evidence="2" id="KW-1185">Reference proteome</keyword>
<name>A0A9Q3BZ80_9BASI</name>
<protein>
    <submittedName>
        <fullName evidence="1">Uncharacterized protein</fullName>
    </submittedName>
</protein>
<organism evidence="1 2">
    <name type="scientific">Austropuccinia psidii MF-1</name>
    <dbReference type="NCBI Taxonomy" id="1389203"/>
    <lineage>
        <taxon>Eukaryota</taxon>
        <taxon>Fungi</taxon>
        <taxon>Dikarya</taxon>
        <taxon>Basidiomycota</taxon>
        <taxon>Pucciniomycotina</taxon>
        <taxon>Pucciniomycetes</taxon>
        <taxon>Pucciniales</taxon>
        <taxon>Sphaerophragmiaceae</taxon>
        <taxon>Austropuccinia</taxon>
    </lineage>
</organism>
<sequence>MMKDLIQIFFQYREAFASDDESLGAIKFHKVENILNLERTYPPLLGRPACTAIPRARKALETHINELMKLVFLRNSGHDEEVEVTNPVIIT</sequence>
<proteinExistence type="predicted"/>
<reference evidence="1" key="1">
    <citation type="submission" date="2021-03" db="EMBL/GenBank/DDBJ databases">
        <title>Draft genome sequence of rust myrtle Austropuccinia psidii MF-1, a brazilian biotype.</title>
        <authorList>
            <person name="Quecine M.C."/>
            <person name="Pachon D.M.R."/>
            <person name="Bonatelli M.L."/>
            <person name="Correr F.H."/>
            <person name="Franceschini L.M."/>
            <person name="Leite T.F."/>
            <person name="Margarido G.R.A."/>
            <person name="Almeida C.A."/>
            <person name="Ferrarezi J.A."/>
            <person name="Labate C.A."/>
        </authorList>
    </citation>
    <scope>NUCLEOTIDE SEQUENCE</scope>
    <source>
        <strain evidence="1">MF-1</strain>
    </source>
</reference>
<dbReference type="OrthoDB" id="3068303at2759"/>
<gene>
    <name evidence="1" type="ORF">O181_013929</name>
</gene>
<evidence type="ECO:0000313" key="1">
    <source>
        <dbReference type="EMBL" id="MBW0474214.1"/>
    </source>
</evidence>
<dbReference type="EMBL" id="AVOT02003665">
    <property type="protein sequence ID" value="MBW0474214.1"/>
    <property type="molecule type" value="Genomic_DNA"/>
</dbReference>